<organism evidence="2">
    <name type="scientific">Rhizochromulina marina</name>
    <dbReference type="NCBI Taxonomy" id="1034831"/>
    <lineage>
        <taxon>Eukaryota</taxon>
        <taxon>Sar</taxon>
        <taxon>Stramenopiles</taxon>
        <taxon>Ochrophyta</taxon>
        <taxon>Dictyochophyceae</taxon>
        <taxon>Rhizochromulinales</taxon>
        <taxon>Rhizochromulina</taxon>
    </lineage>
</organism>
<feature type="region of interest" description="Disordered" evidence="1">
    <location>
        <begin position="313"/>
        <end position="332"/>
    </location>
</feature>
<dbReference type="EMBL" id="HBHJ01031009">
    <property type="protein sequence ID" value="CAD9709480.1"/>
    <property type="molecule type" value="Transcribed_RNA"/>
</dbReference>
<sequence>MKEVLLRGAALLAHRTEDLFGAAMNLLHHSDPALSAVLVTASTLATLASLPTEPSRRGSLEFPGEALQVASSASRAANGLLLAIKSSISLATPLGATAGDLACLEAIEDFCSLIIRGVAGHDEECFPNGRCAGMPLASLRDGREEARDLLHTAIHGLSLARSIHKTLDSLQLGAGEMRGPTEEPQRCRTENALRLLLVLPFEYFSTTLEDKLLPAILSLAYVPTPRSASTDPRWHEVVLEYLCPSWLGTYLERKGPGAAGFVCRQEEQYQARQNCASETGPGGDAVPALLESKESMKPEPRAGSTEIETIATLNSRAWKSKPTTKSAGPKDGLLLSGNQGLIDNGGPLFLFSPHELDAAAIALSTATARRPLP</sequence>
<evidence type="ECO:0000256" key="1">
    <source>
        <dbReference type="SAM" id="MobiDB-lite"/>
    </source>
</evidence>
<protein>
    <submittedName>
        <fullName evidence="2">Uncharacterized protein</fullName>
    </submittedName>
</protein>
<name>A0A7S2STX8_9STRA</name>
<evidence type="ECO:0000313" key="2">
    <source>
        <dbReference type="EMBL" id="CAD9709480.1"/>
    </source>
</evidence>
<gene>
    <name evidence="2" type="ORF">RMAR1173_LOCUS20473</name>
</gene>
<accession>A0A7S2STX8</accession>
<feature type="compositionally biased region" description="Polar residues" evidence="1">
    <location>
        <begin position="313"/>
        <end position="326"/>
    </location>
</feature>
<proteinExistence type="predicted"/>
<reference evidence="2" key="1">
    <citation type="submission" date="2021-01" db="EMBL/GenBank/DDBJ databases">
        <authorList>
            <person name="Corre E."/>
            <person name="Pelletier E."/>
            <person name="Niang G."/>
            <person name="Scheremetjew M."/>
            <person name="Finn R."/>
            <person name="Kale V."/>
            <person name="Holt S."/>
            <person name="Cochrane G."/>
            <person name="Meng A."/>
            <person name="Brown T."/>
            <person name="Cohen L."/>
        </authorList>
    </citation>
    <scope>NUCLEOTIDE SEQUENCE</scope>
    <source>
        <strain evidence="2">CCMP1243</strain>
    </source>
</reference>
<dbReference type="AlphaFoldDB" id="A0A7S2STX8"/>